<proteinExistence type="predicted"/>
<comment type="caution">
    <text evidence="2">The sequence shown here is derived from an EMBL/GenBank/DDBJ whole genome shotgun (WGS) entry which is preliminary data.</text>
</comment>
<sequence length="295" mass="33585">MLLSKFLGTQQSSAKRLRSSLLKKGIRAEQIKVEHLYDFYQDLKPFRDKADFSIVDTFGLQLLETKPVEDGLVGVIVETRPLDSLIFVVEQVIERLDIPVQLFHGSENIEFILDSKLKRHIDEGRLYLAPLQTAALRAPAYNALFLSNTFWDKVIGREKLLVFQTDALLCSASPYSVNDFLVFDYIGSKWDRNRPIKLIADGGNGGFSLRSWSKTKESLERFEPSRWPGGEDGYFAFHIDLIGGNVATMGDAEKFSTQIEFNQNSFGAHKVTDLSNKDLKRFVEYCPDSKRLFNI</sequence>
<gene>
    <name evidence="2" type="ORF">GCM10011369_28010</name>
</gene>
<dbReference type="Proteomes" id="UP000619743">
    <property type="component" value="Unassembled WGS sequence"/>
</dbReference>
<protein>
    <recommendedName>
        <fullName evidence="1">DUF5672 domain-containing protein</fullName>
    </recommendedName>
</protein>
<feature type="domain" description="DUF5672" evidence="1">
    <location>
        <begin position="139"/>
        <end position="269"/>
    </location>
</feature>
<evidence type="ECO:0000313" key="2">
    <source>
        <dbReference type="EMBL" id="GGA84370.1"/>
    </source>
</evidence>
<organism evidence="2 3">
    <name type="scientific">Neiella marina</name>
    <dbReference type="NCBI Taxonomy" id="508461"/>
    <lineage>
        <taxon>Bacteria</taxon>
        <taxon>Pseudomonadati</taxon>
        <taxon>Pseudomonadota</taxon>
        <taxon>Gammaproteobacteria</taxon>
        <taxon>Alteromonadales</taxon>
        <taxon>Echinimonadaceae</taxon>
        <taxon>Neiella</taxon>
    </lineage>
</organism>
<dbReference type="Pfam" id="PF18922">
    <property type="entry name" value="DUF5672"/>
    <property type="match status" value="1"/>
</dbReference>
<dbReference type="InterPro" id="IPR043729">
    <property type="entry name" value="DUF5672"/>
</dbReference>
<keyword evidence="3" id="KW-1185">Reference proteome</keyword>
<evidence type="ECO:0000313" key="3">
    <source>
        <dbReference type="Proteomes" id="UP000619743"/>
    </source>
</evidence>
<reference evidence="3" key="1">
    <citation type="journal article" date="2019" name="Int. J. Syst. Evol. Microbiol.">
        <title>The Global Catalogue of Microorganisms (GCM) 10K type strain sequencing project: providing services to taxonomists for standard genome sequencing and annotation.</title>
        <authorList>
            <consortium name="The Broad Institute Genomics Platform"/>
            <consortium name="The Broad Institute Genome Sequencing Center for Infectious Disease"/>
            <person name="Wu L."/>
            <person name="Ma J."/>
        </authorList>
    </citation>
    <scope>NUCLEOTIDE SEQUENCE [LARGE SCALE GENOMIC DNA]</scope>
    <source>
        <strain evidence="3">CGMCC 1.10130</strain>
    </source>
</reference>
<evidence type="ECO:0000259" key="1">
    <source>
        <dbReference type="Pfam" id="PF18922"/>
    </source>
</evidence>
<dbReference type="OrthoDB" id="1441538at2"/>
<dbReference type="EMBL" id="BMDX01000016">
    <property type="protein sequence ID" value="GGA84370.1"/>
    <property type="molecule type" value="Genomic_DNA"/>
</dbReference>
<dbReference type="AlphaFoldDB" id="A0A8J2XQD0"/>
<accession>A0A8J2XQD0</accession>
<dbReference type="RefSeq" id="WP_087506708.1">
    <property type="nucleotide sequence ID" value="NZ_BMDX01000016.1"/>
</dbReference>
<name>A0A8J2XQD0_9GAMM</name>